<proteinExistence type="predicted"/>
<dbReference type="Pfam" id="PF24883">
    <property type="entry name" value="NPHP3_N"/>
    <property type="match status" value="1"/>
</dbReference>
<dbReference type="InterPro" id="IPR007111">
    <property type="entry name" value="NACHT_NTPase"/>
</dbReference>
<gene>
    <name evidence="3" type="ORF">C7999DRAFT_31902</name>
</gene>
<keyword evidence="4" id="KW-1185">Reference proteome</keyword>
<feature type="domain" description="NACHT" evidence="2">
    <location>
        <begin position="105"/>
        <end position="254"/>
    </location>
</feature>
<sequence length="295" mass="33021">MDERVVGAAPPSIPTWVAFGPIQGGNIIAGQNISGRTVNNNLVNSNFYGGLEKRNIEHLRDLCTTDSRHDKARIEQTKGGLLADSYCWILDNADFRRWRNDVQSRLLWITGDPGKGKTMPLYGIINELNSVSDSSLLSFFFCQATDPRINNATAKDDDAGHPVFRGVNVWIALSEIFIDILEDLTLPPIRLVIDVLDECIEGLDLLLDLVVRTSVYPGVKWIVSSRNWPIIEKKLDAATQTVRLSLELNEESVSAAVTTYIRFKVAWLAEQNGYNMDIRDAVERYLSVNVHGTFL</sequence>
<evidence type="ECO:0000313" key="3">
    <source>
        <dbReference type="EMBL" id="KAK4247709.1"/>
    </source>
</evidence>
<accession>A0AAN7CSV7</accession>
<evidence type="ECO:0000256" key="1">
    <source>
        <dbReference type="ARBA" id="ARBA00022737"/>
    </source>
</evidence>
<reference evidence="3" key="1">
    <citation type="journal article" date="2023" name="Mol. Phylogenet. Evol.">
        <title>Genome-scale phylogeny and comparative genomics of the fungal order Sordariales.</title>
        <authorList>
            <person name="Hensen N."/>
            <person name="Bonometti L."/>
            <person name="Westerberg I."/>
            <person name="Brannstrom I.O."/>
            <person name="Guillou S."/>
            <person name="Cros-Aarteil S."/>
            <person name="Calhoun S."/>
            <person name="Haridas S."/>
            <person name="Kuo A."/>
            <person name="Mondo S."/>
            <person name="Pangilinan J."/>
            <person name="Riley R."/>
            <person name="LaButti K."/>
            <person name="Andreopoulos B."/>
            <person name="Lipzen A."/>
            <person name="Chen C."/>
            <person name="Yan M."/>
            <person name="Daum C."/>
            <person name="Ng V."/>
            <person name="Clum A."/>
            <person name="Steindorff A."/>
            <person name="Ohm R.A."/>
            <person name="Martin F."/>
            <person name="Silar P."/>
            <person name="Natvig D.O."/>
            <person name="Lalanne C."/>
            <person name="Gautier V."/>
            <person name="Ament-Velasquez S.L."/>
            <person name="Kruys A."/>
            <person name="Hutchinson M.I."/>
            <person name="Powell A.J."/>
            <person name="Barry K."/>
            <person name="Miller A.N."/>
            <person name="Grigoriev I.V."/>
            <person name="Debuchy R."/>
            <person name="Gladieux P."/>
            <person name="Hiltunen Thoren M."/>
            <person name="Johannesson H."/>
        </authorList>
    </citation>
    <scope>NUCLEOTIDE SEQUENCE</scope>
    <source>
        <strain evidence="3">CBS 359.72</strain>
    </source>
</reference>
<dbReference type="Proteomes" id="UP001303647">
    <property type="component" value="Unassembled WGS sequence"/>
</dbReference>
<dbReference type="PANTHER" id="PTHR10039">
    <property type="entry name" value="AMELOGENIN"/>
    <property type="match status" value="1"/>
</dbReference>
<name>A0AAN7CSV7_9PEZI</name>
<dbReference type="PROSITE" id="PS50837">
    <property type="entry name" value="NACHT"/>
    <property type="match status" value="1"/>
</dbReference>
<evidence type="ECO:0000313" key="4">
    <source>
        <dbReference type="Proteomes" id="UP001303647"/>
    </source>
</evidence>
<evidence type="ECO:0000259" key="2">
    <source>
        <dbReference type="PROSITE" id="PS50837"/>
    </source>
</evidence>
<dbReference type="EMBL" id="MU857649">
    <property type="protein sequence ID" value="KAK4247709.1"/>
    <property type="molecule type" value="Genomic_DNA"/>
</dbReference>
<dbReference type="AlphaFoldDB" id="A0AAN7CSV7"/>
<dbReference type="InterPro" id="IPR056884">
    <property type="entry name" value="NPHP3-like_N"/>
</dbReference>
<protein>
    <recommendedName>
        <fullName evidence="2">NACHT domain-containing protein</fullName>
    </recommendedName>
</protein>
<comment type="caution">
    <text evidence="3">The sequence shown here is derived from an EMBL/GenBank/DDBJ whole genome shotgun (WGS) entry which is preliminary data.</text>
</comment>
<reference evidence="3" key="2">
    <citation type="submission" date="2023-05" db="EMBL/GenBank/DDBJ databases">
        <authorList>
            <consortium name="Lawrence Berkeley National Laboratory"/>
            <person name="Steindorff A."/>
            <person name="Hensen N."/>
            <person name="Bonometti L."/>
            <person name="Westerberg I."/>
            <person name="Brannstrom I.O."/>
            <person name="Guillou S."/>
            <person name="Cros-Aarteil S."/>
            <person name="Calhoun S."/>
            <person name="Haridas S."/>
            <person name="Kuo A."/>
            <person name="Mondo S."/>
            <person name="Pangilinan J."/>
            <person name="Riley R."/>
            <person name="Labutti K."/>
            <person name="Andreopoulos B."/>
            <person name="Lipzen A."/>
            <person name="Chen C."/>
            <person name="Yanf M."/>
            <person name="Daum C."/>
            <person name="Ng V."/>
            <person name="Clum A."/>
            <person name="Ohm R."/>
            <person name="Martin F."/>
            <person name="Silar P."/>
            <person name="Natvig D."/>
            <person name="Lalanne C."/>
            <person name="Gautier V."/>
            <person name="Ament-Velasquez S.L."/>
            <person name="Kruys A."/>
            <person name="Hutchinson M.I."/>
            <person name="Powell A.J."/>
            <person name="Barry K."/>
            <person name="Miller A.N."/>
            <person name="Grigoriev I.V."/>
            <person name="Debuchy R."/>
            <person name="Gladieux P."/>
            <person name="Thoren M.H."/>
            <person name="Johannesson H."/>
        </authorList>
    </citation>
    <scope>NUCLEOTIDE SEQUENCE</scope>
    <source>
        <strain evidence="3">CBS 359.72</strain>
    </source>
</reference>
<keyword evidence="1" id="KW-0677">Repeat</keyword>
<organism evidence="3 4">
    <name type="scientific">Corynascus novoguineensis</name>
    <dbReference type="NCBI Taxonomy" id="1126955"/>
    <lineage>
        <taxon>Eukaryota</taxon>
        <taxon>Fungi</taxon>
        <taxon>Dikarya</taxon>
        <taxon>Ascomycota</taxon>
        <taxon>Pezizomycotina</taxon>
        <taxon>Sordariomycetes</taxon>
        <taxon>Sordariomycetidae</taxon>
        <taxon>Sordariales</taxon>
        <taxon>Chaetomiaceae</taxon>
        <taxon>Corynascus</taxon>
    </lineage>
</organism>